<dbReference type="Proteomes" id="UP000830434">
    <property type="component" value="Chromosome"/>
</dbReference>
<reference evidence="1" key="1">
    <citation type="submission" date="2022-04" db="EMBL/GenBank/DDBJ databases">
        <title>Diverse halophilic archaea isolated from saline environments.</title>
        <authorList>
            <person name="Cui H.-L."/>
        </authorList>
    </citation>
    <scope>NUCLEOTIDE SEQUENCE</scope>
    <source>
        <strain evidence="1">XZYJT40</strain>
    </source>
</reference>
<accession>A0A8U0IMT6</accession>
<dbReference type="InterPro" id="IPR011604">
    <property type="entry name" value="PDDEXK-like_dom_sf"/>
</dbReference>
<dbReference type="KEGG" id="haxz:M0R88_06470"/>
<dbReference type="RefSeq" id="WP_248656132.1">
    <property type="nucleotide sequence ID" value="NZ_CP096658.1"/>
</dbReference>
<dbReference type="Gene3D" id="3.90.320.10">
    <property type="match status" value="1"/>
</dbReference>
<name>A0A8U0IMT6_9EURY</name>
<protein>
    <recommendedName>
        <fullName evidence="3">Dna2/Cas4 domain-containing protein</fullName>
    </recommendedName>
</protein>
<dbReference type="GeneID" id="72189483"/>
<evidence type="ECO:0008006" key="3">
    <source>
        <dbReference type="Google" id="ProtNLM"/>
    </source>
</evidence>
<gene>
    <name evidence="1" type="ORF">M0R88_06470</name>
</gene>
<sequence length="222" mass="25022">MSKIPFSDLETAAYCPRKLYYRRREDEIEVPDEVAERRELAFRYADLLAADRDDLADLPLAVGPDEFRSNLEYARRRFDAAWSELRDPSDRERLTEGKDCRGIVHKVLSLDAPTPAMVFTGDPPEEGVWRPQSVRLVAAAKALSWEAEESVERAFAEYPTHGVIREVSIGTRRKAAYRTAVEAARTLDGPPPRLTNDAKCGACDYRAECGVKTRSLKSLLGF</sequence>
<keyword evidence="2" id="KW-1185">Reference proteome</keyword>
<dbReference type="EMBL" id="CP096658">
    <property type="protein sequence ID" value="UPW01742.1"/>
    <property type="molecule type" value="Genomic_DNA"/>
</dbReference>
<evidence type="ECO:0000313" key="1">
    <source>
        <dbReference type="EMBL" id="UPW01742.1"/>
    </source>
</evidence>
<organism evidence="1 2">
    <name type="scientific">Halorussus gelatinilyticus</name>
    <dbReference type="NCBI Taxonomy" id="2937524"/>
    <lineage>
        <taxon>Archaea</taxon>
        <taxon>Methanobacteriati</taxon>
        <taxon>Methanobacteriota</taxon>
        <taxon>Stenosarchaea group</taxon>
        <taxon>Halobacteria</taxon>
        <taxon>Halobacteriales</taxon>
        <taxon>Haladaptataceae</taxon>
        <taxon>Halorussus</taxon>
    </lineage>
</organism>
<proteinExistence type="predicted"/>
<evidence type="ECO:0000313" key="2">
    <source>
        <dbReference type="Proteomes" id="UP000830434"/>
    </source>
</evidence>
<dbReference type="AlphaFoldDB" id="A0A8U0IMT6"/>